<keyword evidence="2" id="KW-1185">Reference proteome</keyword>
<reference evidence="1 2" key="1">
    <citation type="submission" date="2017-08" db="EMBL/GenBank/DDBJ databases">
        <title>Identification and genetic characteristics of simultaneous BTEX- and naphthalene-degrading Paraburkholderia sp. BN5 isolated from petroleum-contaminated soil.</title>
        <authorList>
            <person name="Lee Y."/>
            <person name="Jeon C.O."/>
        </authorList>
    </citation>
    <scope>NUCLEOTIDE SEQUENCE [LARGE SCALE GENOMIC DNA]</scope>
    <source>
        <strain evidence="1 2">BN5</strain>
        <plasmid evidence="1 2">pBN1</plasmid>
    </source>
</reference>
<dbReference type="EMBL" id="CP022991">
    <property type="protein sequence ID" value="ASW03288.1"/>
    <property type="molecule type" value="Genomic_DNA"/>
</dbReference>
<gene>
    <name evidence="1" type="ORF">CJU94_34375</name>
</gene>
<evidence type="ECO:0000313" key="1">
    <source>
        <dbReference type="EMBL" id="ASW03288.1"/>
    </source>
</evidence>
<organism evidence="1 2">
    <name type="scientific">Paraburkholderia aromaticivorans</name>
    <dbReference type="NCBI Taxonomy" id="2026199"/>
    <lineage>
        <taxon>Bacteria</taxon>
        <taxon>Pseudomonadati</taxon>
        <taxon>Pseudomonadota</taxon>
        <taxon>Betaproteobacteria</taxon>
        <taxon>Burkholderiales</taxon>
        <taxon>Burkholderiaceae</taxon>
        <taxon>Paraburkholderia</taxon>
    </lineage>
</organism>
<dbReference type="Proteomes" id="UP000215158">
    <property type="component" value="Plasmid pBN1"/>
</dbReference>
<name>A0A248VWB6_9BURK</name>
<protein>
    <submittedName>
        <fullName evidence="1">Uncharacterized protein</fullName>
    </submittedName>
</protein>
<sequence length="72" mass="8448">MLSRDGAELRMGLQPPILVFMTDPTIVLRRMSLTSNLHAITQWKTAQSARRRKMAPVRHIRMQVMNYRIRSI</sequence>
<proteinExistence type="predicted"/>
<geneLocation type="plasmid" evidence="1 2">
    <name>pBN1</name>
</geneLocation>
<keyword evidence="1" id="KW-0614">Plasmid</keyword>
<evidence type="ECO:0000313" key="2">
    <source>
        <dbReference type="Proteomes" id="UP000215158"/>
    </source>
</evidence>
<dbReference type="AlphaFoldDB" id="A0A248VWB6"/>
<dbReference type="KEGG" id="parb:CJU94_34375"/>
<accession>A0A248VWB6</accession>